<protein>
    <recommendedName>
        <fullName evidence="1">JmjC domain-containing protein</fullName>
    </recommendedName>
</protein>
<reference evidence="2 3" key="1">
    <citation type="submission" date="2010-05" db="EMBL/GenBank/DDBJ databases">
        <title>The Genome Sequence of Thecamonas trahens ATCC 50062.</title>
        <authorList>
            <consortium name="The Broad Institute Genome Sequencing Platform"/>
            <person name="Russ C."/>
            <person name="Cuomo C."/>
            <person name="Shea T."/>
            <person name="Young S.K."/>
            <person name="Zeng Q."/>
            <person name="Koehrsen M."/>
            <person name="Haas B."/>
            <person name="Borodovsky M."/>
            <person name="Guigo R."/>
            <person name="Alvarado L."/>
            <person name="Berlin A."/>
            <person name="Bochicchio J."/>
            <person name="Borenstein D."/>
            <person name="Chapman S."/>
            <person name="Chen Z."/>
            <person name="Freedman E."/>
            <person name="Gellesch M."/>
            <person name="Goldberg J."/>
            <person name="Griggs A."/>
            <person name="Gujja S."/>
            <person name="Heilman E."/>
            <person name="Heiman D."/>
            <person name="Hepburn T."/>
            <person name="Howarth C."/>
            <person name="Jen D."/>
            <person name="Larson L."/>
            <person name="Mehta T."/>
            <person name="Park D."/>
            <person name="Pearson M."/>
            <person name="Roberts A."/>
            <person name="Saif S."/>
            <person name="Shenoy N."/>
            <person name="Sisk P."/>
            <person name="Stolte C."/>
            <person name="Sykes S."/>
            <person name="Thomson T."/>
            <person name="Walk T."/>
            <person name="White J."/>
            <person name="Yandava C."/>
            <person name="Burger G."/>
            <person name="Gray M.W."/>
            <person name="Holland P.W.H."/>
            <person name="King N."/>
            <person name="Lang F.B.F."/>
            <person name="Roger A.J."/>
            <person name="Ruiz-Trillo I."/>
            <person name="Lander E."/>
            <person name="Nusbaum C."/>
        </authorList>
    </citation>
    <scope>NUCLEOTIDE SEQUENCE [LARGE SCALE GENOMIC DNA]</scope>
    <source>
        <strain evidence="2 3">ATCC 50062</strain>
    </source>
</reference>
<organism evidence="2 3">
    <name type="scientific">Thecamonas trahens ATCC 50062</name>
    <dbReference type="NCBI Taxonomy" id="461836"/>
    <lineage>
        <taxon>Eukaryota</taxon>
        <taxon>Apusozoa</taxon>
        <taxon>Apusomonadida</taxon>
        <taxon>Apusomonadidae</taxon>
        <taxon>Thecamonas</taxon>
    </lineage>
</organism>
<evidence type="ECO:0000313" key="2">
    <source>
        <dbReference type="EMBL" id="KNC46091.1"/>
    </source>
</evidence>
<dbReference type="InterPro" id="IPR041667">
    <property type="entry name" value="Cupin_8"/>
</dbReference>
<dbReference type="AlphaFoldDB" id="A0A0L0D1L3"/>
<dbReference type="Gene3D" id="2.60.120.10">
    <property type="entry name" value="Jelly Rolls"/>
    <property type="match status" value="1"/>
</dbReference>
<dbReference type="STRING" id="461836.A0A0L0D1L3"/>
<dbReference type="RefSeq" id="XP_013763193.1">
    <property type="nucleotide sequence ID" value="XM_013907739.1"/>
</dbReference>
<dbReference type="PANTHER" id="PTHR12461:SF105">
    <property type="entry name" value="HYPOXIA-INDUCIBLE FACTOR 1-ALPHA INHIBITOR"/>
    <property type="match status" value="1"/>
</dbReference>
<dbReference type="InterPro" id="IPR003347">
    <property type="entry name" value="JmjC_dom"/>
</dbReference>
<name>A0A0L0D1L3_THETB</name>
<evidence type="ECO:0000313" key="3">
    <source>
        <dbReference type="Proteomes" id="UP000054408"/>
    </source>
</evidence>
<evidence type="ECO:0000259" key="1">
    <source>
        <dbReference type="PROSITE" id="PS51184"/>
    </source>
</evidence>
<dbReference type="PROSITE" id="PS51184">
    <property type="entry name" value="JMJC"/>
    <property type="match status" value="1"/>
</dbReference>
<dbReference type="Proteomes" id="UP000054408">
    <property type="component" value="Unassembled WGS sequence"/>
</dbReference>
<gene>
    <name evidence="2" type="ORF">AMSG_11595</name>
</gene>
<dbReference type="eggNOG" id="KOG2508">
    <property type="taxonomic scope" value="Eukaryota"/>
</dbReference>
<sequence>MATAEAGAARRSLAPFVAPFFVARSPLAPSPPAPLGEWAETAVAEQVPSVLRAPPEVAAWGATAKWTPEYLDEALGQSPLPAKLQSYGSASAAFFPRGCCPLGPMTAKAVMDGTSGYGYASVPGEWFLAKDARLAADIGSLAPFVAPLGAHVDDIVHQLWLSSRGVVTPLHDDYPANFFVQLYGSKELVLFPPEAYRDLGLFPRSSFYHRQLAVDLRLDPGRGSPCWPGPLPCTLPHSLFATNKTAWKERMAALQGAGLRVVLNEGDVLYLPPLWFHTVRTHDASISTNFWVHHPALLELDRLWEVKAPSSPSALRAVVAGLAHRFGPDFVLSVRDRWLAGEAMTALHDSIHPEDPDWKGYLEEDRSTPLAARVMADPLTCPAGDSEYAAAGGDGAPAALVAVLDIVAAAENAGGSAGQIEIVVGHWLEAAVEHVVQGAWACVLEP</sequence>
<dbReference type="GeneID" id="25569510"/>
<dbReference type="EMBL" id="GL349433">
    <property type="protein sequence ID" value="KNC46091.1"/>
    <property type="molecule type" value="Genomic_DNA"/>
</dbReference>
<proteinExistence type="predicted"/>
<accession>A0A0L0D1L3</accession>
<dbReference type="PANTHER" id="PTHR12461">
    <property type="entry name" value="HYPOXIA-INDUCIBLE FACTOR 1 ALPHA INHIBITOR-RELATED"/>
    <property type="match status" value="1"/>
</dbReference>
<dbReference type="SUPFAM" id="SSF51197">
    <property type="entry name" value="Clavaminate synthase-like"/>
    <property type="match status" value="1"/>
</dbReference>
<dbReference type="Pfam" id="PF13621">
    <property type="entry name" value="Cupin_8"/>
    <property type="match status" value="1"/>
</dbReference>
<keyword evidence="3" id="KW-1185">Reference proteome</keyword>
<dbReference type="OrthoDB" id="47172at2759"/>
<feature type="domain" description="JmjC" evidence="1">
    <location>
        <begin position="123"/>
        <end position="307"/>
    </location>
</feature>
<dbReference type="InterPro" id="IPR014710">
    <property type="entry name" value="RmlC-like_jellyroll"/>
</dbReference>